<dbReference type="Pfam" id="PF14737">
    <property type="entry name" value="DUF4470"/>
    <property type="match status" value="1"/>
</dbReference>
<dbReference type="OrthoDB" id="5282002at2759"/>
<dbReference type="InterPro" id="IPR027974">
    <property type="entry name" value="DUF4470"/>
</dbReference>
<name>A0A1L9VQH7_ASPGL</name>
<reference evidence="3" key="1">
    <citation type="journal article" date="2017" name="Genome Biol.">
        <title>Comparative genomics reveals high biological diversity and specific adaptations in the industrially and medically important fungal genus Aspergillus.</title>
        <authorList>
            <person name="de Vries R.P."/>
            <person name="Riley R."/>
            <person name="Wiebenga A."/>
            <person name="Aguilar-Osorio G."/>
            <person name="Amillis S."/>
            <person name="Uchima C.A."/>
            <person name="Anderluh G."/>
            <person name="Asadollahi M."/>
            <person name="Askin M."/>
            <person name="Barry K."/>
            <person name="Battaglia E."/>
            <person name="Bayram O."/>
            <person name="Benocci T."/>
            <person name="Braus-Stromeyer S.A."/>
            <person name="Caldana C."/>
            <person name="Canovas D."/>
            <person name="Cerqueira G.C."/>
            <person name="Chen F."/>
            <person name="Chen W."/>
            <person name="Choi C."/>
            <person name="Clum A."/>
            <person name="Dos Santos R.A."/>
            <person name="Damasio A.R."/>
            <person name="Diallinas G."/>
            <person name="Emri T."/>
            <person name="Fekete E."/>
            <person name="Flipphi M."/>
            <person name="Freyberg S."/>
            <person name="Gallo A."/>
            <person name="Gournas C."/>
            <person name="Habgood R."/>
            <person name="Hainaut M."/>
            <person name="Harispe M.L."/>
            <person name="Henrissat B."/>
            <person name="Hilden K.S."/>
            <person name="Hope R."/>
            <person name="Hossain A."/>
            <person name="Karabika E."/>
            <person name="Karaffa L."/>
            <person name="Karanyi Z."/>
            <person name="Krasevec N."/>
            <person name="Kuo A."/>
            <person name="Kusch H."/>
            <person name="LaButti K."/>
            <person name="Lagendijk E.L."/>
            <person name="Lapidus A."/>
            <person name="Levasseur A."/>
            <person name="Lindquist E."/>
            <person name="Lipzen A."/>
            <person name="Logrieco A.F."/>
            <person name="MacCabe A."/>
            <person name="Maekelae M.R."/>
            <person name="Malavazi I."/>
            <person name="Melin P."/>
            <person name="Meyer V."/>
            <person name="Mielnichuk N."/>
            <person name="Miskei M."/>
            <person name="Molnar A.P."/>
            <person name="Mule G."/>
            <person name="Ngan C.Y."/>
            <person name="Orejas M."/>
            <person name="Orosz E."/>
            <person name="Ouedraogo J.P."/>
            <person name="Overkamp K.M."/>
            <person name="Park H.-S."/>
            <person name="Perrone G."/>
            <person name="Piumi F."/>
            <person name="Punt P.J."/>
            <person name="Ram A.F."/>
            <person name="Ramon A."/>
            <person name="Rauscher S."/>
            <person name="Record E."/>
            <person name="Riano-Pachon D.M."/>
            <person name="Robert V."/>
            <person name="Roehrig J."/>
            <person name="Ruller R."/>
            <person name="Salamov A."/>
            <person name="Salih N.S."/>
            <person name="Samson R.A."/>
            <person name="Sandor E."/>
            <person name="Sanguinetti M."/>
            <person name="Schuetze T."/>
            <person name="Sepcic K."/>
            <person name="Shelest E."/>
            <person name="Sherlock G."/>
            <person name="Sophianopoulou V."/>
            <person name="Squina F.M."/>
            <person name="Sun H."/>
            <person name="Susca A."/>
            <person name="Todd R.B."/>
            <person name="Tsang A."/>
            <person name="Unkles S.E."/>
            <person name="van de Wiele N."/>
            <person name="van Rossen-Uffink D."/>
            <person name="Oliveira J.V."/>
            <person name="Vesth T.C."/>
            <person name="Visser J."/>
            <person name="Yu J.-H."/>
            <person name="Zhou M."/>
            <person name="Andersen M.R."/>
            <person name="Archer D.B."/>
            <person name="Baker S.E."/>
            <person name="Benoit I."/>
            <person name="Brakhage A.A."/>
            <person name="Braus G.H."/>
            <person name="Fischer R."/>
            <person name="Frisvad J.C."/>
            <person name="Goldman G.H."/>
            <person name="Houbraken J."/>
            <person name="Oakley B."/>
            <person name="Pocsi I."/>
            <person name="Scazzocchio C."/>
            <person name="Seiboth B."/>
            <person name="vanKuyk P.A."/>
            <person name="Wortman J."/>
            <person name="Dyer P.S."/>
            <person name="Grigoriev I.V."/>
        </authorList>
    </citation>
    <scope>NUCLEOTIDE SEQUENCE [LARGE SCALE GENOMIC DNA]</scope>
    <source>
        <strain evidence="3">CBS 516.65</strain>
    </source>
</reference>
<proteinExistence type="predicted"/>
<evidence type="ECO:0000313" key="3">
    <source>
        <dbReference type="Proteomes" id="UP000184300"/>
    </source>
</evidence>
<dbReference type="VEuPathDB" id="FungiDB:ASPGLDRAFT_65329"/>
<dbReference type="EMBL" id="KV878893">
    <property type="protein sequence ID" value="OJJ86188.1"/>
    <property type="molecule type" value="Genomic_DNA"/>
</dbReference>
<evidence type="ECO:0000259" key="1">
    <source>
        <dbReference type="Pfam" id="PF14737"/>
    </source>
</evidence>
<gene>
    <name evidence="2" type="ORF">ASPGLDRAFT_65329</name>
</gene>
<dbReference type="STRING" id="1160497.A0A1L9VQH7"/>
<protein>
    <recommendedName>
        <fullName evidence="1">DUF4470 domain-containing protein</fullName>
    </recommendedName>
</protein>
<dbReference type="AlphaFoldDB" id="A0A1L9VQH7"/>
<dbReference type="Proteomes" id="UP000184300">
    <property type="component" value="Unassembled WGS sequence"/>
</dbReference>
<accession>A0A1L9VQH7</accession>
<sequence>MVKYGGNKYLWGNVPSLNLLRLRDNEGISTKRDLSLPLAASGDPRNLVKTIVCLPEEYKGHVHVDEASLIILHLWYSAFLSGDLMESIQSKIAPLVKKVVKSKTARDYDNVEASWACNSATLSAELPGKTCSNLASYFPGKANVPFEKASAQRQSVTLAHSRRDYRDRAMLRLPPSWRLAKLRFRKEGVLLPFGASSERFKVPNPTLFQHQSAWPMADSADPLDGWESTEFMTEAHSAKQDIYDQLYFHVRNTLFKFCQKIATLDLEIRLVQMDAEELSKELSHQNNVRTYDRIELSNIADRAYLGPHKTVGLFSTFLRDRLENPSSTLLTLFLNVTHEVTTLADMVAGMETSIRDKTNAESMKLMQAQSLFVDNDALFGRFLQETRLEEFTKSFFGVAMKENNTIVSKWPMRLGKNPAQKEFDMVFQSGHQGSERYVEWRRTR</sequence>
<organism evidence="2 3">
    <name type="scientific">Aspergillus glaucus CBS 516.65</name>
    <dbReference type="NCBI Taxonomy" id="1160497"/>
    <lineage>
        <taxon>Eukaryota</taxon>
        <taxon>Fungi</taxon>
        <taxon>Dikarya</taxon>
        <taxon>Ascomycota</taxon>
        <taxon>Pezizomycotina</taxon>
        <taxon>Eurotiomycetes</taxon>
        <taxon>Eurotiomycetidae</taxon>
        <taxon>Eurotiales</taxon>
        <taxon>Aspergillaceae</taxon>
        <taxon>Aspergillus</taxon>
        <taxon>Aspergillus subgen. Aspergillus</taxon>
    </lineage>
</organism>
<feature type="domain" description="DUF4470" evidence="1">
    <location>
        <begin position="10"/>
        <end position="64"/>
    </location>
</feature>
<dbReference type="GeneID" id="34465144"/>
<evidence type="ECO:0000313" key="2">
    <source>
        <dbReference type="EMBL" id="OJJ86188.1"/>
    </source>
</evidence>
<dbReference type="RefSeq" id="XP_022402882.1">
    <property type="nucleotide sequence ID" value="XM_022548884.1"/>
</dbReference>
<keyword evidence="3" id="KW-1185">Reference proteome</keyword>